<evidence type="ECO:0000256" key="5">
    <source>
        <dbReference type="SAM" id="Phobius"/>
    </source>
</evidence>
<feature type="transmembrane region" description="Helical" evidence="5">
    <location>
        <begin position="58"/>
        <end position="80"/>
    </location>
</feature>
<sequence>MTNEPHAPDAPQDRRNELALLRTDLANERTLLAYGRTALMMAGTGGTLIKFFGDSPDMLVLGIVLLILGGVMFVTGIARFNIKRKQISGRA</sequence>
<dbReference type="InterPro" id="IPR003807">
    <property type="entry name" value="DUF202"/>
</dbReference>
<keyword evidence="8" id="KW-1185">Reference proteome</keyword>
<evidence type="ECO:0000313" key="7">
    <source>
        <dbReference type="EMBL" id="MBB3204649.1"/>
    </source>
</evidence>
<evidence type="ECO:0000313" key="8">
    <source>
        <dbReference type="Proteomes" id="UP000536179"/>
    </source>
</evidence>
<evidence type="ECO:0000259" key="6">
    <source>
        <dbReference type="Pfam" id="PF02656"/>
    </source>
</evidence>
<proteinExistence type="predicted"/>
<evidence type="ECO:0000256" key="4">
    <source>
        <dbReference type="ARBA" id="ARBA00023136"/>
    </source>
</evidence>
<name>A0A7W5DUX3_9BACT</name>
<dbReference type="EMBL" id="JACHXU010000001">
    <property type="protein sequence ID" value="MBB3204649.1"/>
    <property type="molecule type" value="Genomic_DNA"/>
</dbReference>
<organism evidence="7 8">
    <name type="scientific">Aporhodopirellula rubra</name>
    <dbReference type="NCBI Taxonomy" id="980271"/>
    <lineage>
        <taxon>Bacteria</taxon>
        <taxon>Pseudomonadati</taxon>
        <taxon>Planctomycetota</taxon>
        <taxon>Planctomycetia</taxon>
        <taxon>Pirellulales</taxon>
        <taxon>Pirellulaceae</taxon>
        <taxon>Aporhodopirellula</taxon>
    </lineage>
</organism>
<dbReference type="Proteomes" id="UP000536179">
    <property type="component" value="Unassembled WGS sequence"/>
</dbReference>
<dbReference type="AlphaFoldDB" id="A0A7W5DUX3"/>
<feature type="domain" description="DUF202" evidence="6">
    <location>
        <begin position="22"/>
        <end position="84"/>
    </location>
</feature>
<evidence type="ECO:0000256" key="1">
    <source>
        <dbReference type="ARBA" id="ARBA00004127"/>
    </source>
</evidence>
<evidence type="ECO:0000256" key="3">
    <source>
        <dbReference type="ARBA" id="ARBA00022989"/>
    </source>
</evidence>
<keyword evidence="2 5" id="KW-0812">Transmembrane</keyword>
<keyword evidence="4 5" id="KW-0472">Membrane</keyword>
<dbReference type="RefSeq" id="WP_009095008.1">
    <property type="nucleotide sequence ID" value="NZ_JACHXU010000001.1"/>
</dbReference>
<reference evidence="7 8" key="1">
    <citation type="submission" date="2020-08" db="EMBL/GenBank/DDBJ databases">
        <title>Genomic Encyclopedia of Type Strains, Phase III (KMG-III): the genomes of soil and plant-associated and newly described type strains.</title>
        <authorList>
            <person name="Whitman W."/>
        </authorList>
    </citation>
    <scope>NUCLEOTIDE SEQUENCE [LARGE SCALE GENOMIC DNA]</scope>
    <source>
        <strain evidence="7 8">CECT 8075</strain>
    </source>
</reference>
<keyword evidence="3 5" id="KW-1133">Transmembrane helix</keyword>
<accession>A0A7W5DUX3</accession>
<dbReference type="Pfam" id="PF02656">
    <property type="entry name" value="DUF202"/>
    <property type="match status" value="1"/>
</dbReference>
<gene>
    <name evidence="7" type="ORF">FHS27_000413</name>
</gene>
<dbReference type="GO" id="GO:0012505">
    <property type="term" value="C:endomembrane system"/>
    <property type="evidence" value="ECO:0007669"/>
    <property type="project" value="UniProtKB-SubCell"/>
</dbReference>
<protein>
    <submittedName>
        <fullName evidence="7">Putative membrane protein</fullName>
    </submittedName>
</protein>
<evidence type="ECO:0000256" key="2">
    <source>
        <dbReference type="ARBA" id="ARBA00022692"/>
    </source>
</evidence>
<comment type="subcellular location">
    <subcellularLocation>
        <location evidence="1">Endomembrane system</location>
        <topology evidence="1">Multi-pass membrane protein</topology>
    </subcellularLocation>
</comment>
<comment type="caution">
    <text evidence="7">The sequence shown here is derived from an EMBL/GenBank/DDBJ whole genome shotgun (WGS) entry which is preliminary data.</text>
</comment>